<feature type="region of interest" description="Disordered" evidence="1">
    <location>
        <begin position="58"/>
        <end position="77"/>
    </location>
</feature>
<feature type="compositionally biased region" description="Acidic residues" evidence="1">
    <location>
        <begin position="143"/>
        <end position="161"/>
    </location>
</feature>
<proteinExistence type="predicted"/>
<sequence length="161" mass="17547">MGFESYKKWLLGWLSLRERMDTCFPAARNVCSASTSDESQTCAVKIGRFCHGSSLDSTSFSDTQTTEMPSSQTNNSFNTLSRVRHLAHTLNLMAKSILKPFMAPDKQKKDGGGGTGDDFSAAFADDTEGESEEDSENGASDLDAAEDHEDDGDNQESPERT</sequence>
<name>A0AAD7FIU8_9AGAR</name>
<reference evidence="2" key="1">
    <citation type="submission" date="2023-03" db="EMBL/GenBank/DDBJ databases">
        <title>Massive genome expansion in bonnet fungi (Mycena s.s.) driven by repeated elements and novel gene families across ecological guilds.</title>
        <authorList>
            <consortium name="Lawrence Berkeley National Laboratory"/>
            <person name="Harder C.B."/>
            <person name="Miyauchi S."/>
            <person name="Viragh M."/>
            <person name="Kuo A."/>
            <person name="Thoen E."/>
            <person name="Andreopoulos B."/>
            <person name="Lu D."/>
            <person name="Skrede I."/>
            <person name="Drula E."/>
            <person name="Henrissat B."/>
            <person name="Morin E."/>
            <person name="Kohler A."/>
            <person name="Barry K."/>
            <person name="LaButti K."/>
            <person name="Morin E."/>
            <person name="Salamov A."/>
            <person name="Lipzen A."/>
            <person name="Mereny Z."/>
            <person name="Hegedus B."/>
            <person name="Baldrian P."/>
            <person name="Stursova M."/>
            <person name="Weitz H."/>
            <person name="Taylor A."/>
            <person name="Grigoriev I.V."/>
            <person name="Nagy L.G."/>
            <person name="Martin F."/>
            <person name="Kauserud H."/>
        </authorList>
    </citation>
    <scope>NUCLEOTIDE SEQUENCE</scope>
    <source>
        <strain evidence="2">9284</strain>
    </source>
</reference>
<dbReference type="AlphaFoldDB" id="A0AAD7FIU8"/>
<evidence type="ECO:0000313" key="2">
    <source>
        <dbReference type="EMBL" id="KAJ7622406.1"/>
    </source>
</evidence>
<keyword evidence="3" id="KW-1185">Reference proteome</keyword>
<protein>
    <submittedName>
        <fullName evidence="2">Uncharacterized protein</fullName>
    </submittedName>
</protein>
<gene>
    <name evidence="2" type="ORF">FB45DRAFT_1032074</name>
</gene>
<feature type="region of interest" description="Disordered" evidence="1">
    <location>
        <begin position="100"/>
        <end position="161"/>
    </location>
</feature>
<evidence type="ECO:0000313" key="3">
    <source>
        <dbReference type="Proteomes" id="UP001221142"/>
    </source>
</evidence>
<dbReference type="EMBL" id="JARKIF010000015">
    <property type="protein sequence ID" value="KAJ7622406.1"/>
    <property type="molecule type" value="Genomic_DNA"/>
</dbReference>
<evidence type="ECO:0000256" key="1">
    <source>
        <dbReference type="SAM" id="MobiDB-lite"/>
    </source>
</evidence>
<feature type="compositionally biased region" description="Acidic residues" evidence="1">
    <location>
        <begin position="125"/>
        <end position="136"/>
    </location>
</feature>
<organism evidence="2 3">
    <name type="scientific">Roridomyces roridus</name>
    <dbReference type="NCBI Taxonomy" id="1738132"/>
    <lineage>
        <taxon>Eukaryota</taxon>
        <taxon>Fungi</taxon>
        <taxon>Dikarya</taxon>
        <taxon>Basidiomycota</taxon>
        <taxon>Agaricomycotina</taxon>
        <taxon>Agaricomycetes</taxon>
        <taxon>Agaricomycetidae</taxon>
        <taxon>Agaricales</taxon>
        <taxon>Marasmiineae</taxon>
        <taxon>Mycenaceae</taxon>
        <taxon>Roridomyces</taxon>
    </lineage>
</organism>
<comment type="caution">
    <text evidence="2">The sequence shown here is derived from an EMBL/GenBank/DDBJ whole genome shotgun (WGS) entry which is preliminary data.</text>
</comment>
<accession>A0AAD7FIU8</accession>
<dbReference type="Proteomes" id="UP001221142">
    <property type="component" value="Unassembled WGS sequence"/>
</dbReference>